<keyword evidence="2" id="KW-1185">Reference proteome</keyword>
<proteinExistence type="predicted"/>
<accession>A0A7J6W0H9</accession>
<dbReference type="EMBL" id="JABWDY010023501">
    <property type="protein sequence ID" value="KAF5190874.1"/>
    <property type="molecule type" value="Genomic_DNA"/>
</dbReference>
<dbReference type="AlphaFoldDB" id="A0A7J6W0H9"/>
<reference evidence="1 2" key="1">
    <citation type="submission" date="2020-06" db="EMBL/GenBank/DDBJ databases">
        <title>Transcriptomic and genomic resources for Thalictrum thalictroides and T. hernandezii: Facilitating candidate gene discovery in an emerging model plant lineage.</title>
        <authorList>
            <person name="Arias T."/>
            <person name="Riano-Pachon D.M."/>
            <person name="Di Stilio V.S."/>
        </authorList>
    </citation>
    <scope>NUCLEOTIDE SEQUENCE [LARGE SCALE GENOMIC DNA]</scope>
    <source>
        <strain evidence="2">cv. WT478/WT964</strain>
        <tissue evidence="1">Leaves</tissue>
    </source>
</reference>
<organism evidence="1 2">
    <name type="scientific">Thalictrum thalictroides</name>
    <name type="common">Rue-anemone</name>
    <name type="synonym">Anemone thalictroides</name>
    <dbReference type="NCBI Taxonomy" id="46969"/>
    <lineage>
        <taxon>Eukaryota</taxon>
        <taxon>Viridiplantae</taxon>
        <taxon>Streptophyta</taxon>
        <taxon>Embryophyta</taxon>
        <taxon>Tracheophyta</taxon>
        <taxon>Spermatophyta</taxon>
        <taxon>Magnoliopsida</taxon>
        <taxon>Ranunculales</taxon>
        <taxon>Ranunculaceae</taxon>
        <taxon>Thalictroideae</taxon>
        <taxon>Thalictrum</taxon>
    </lineage>
</organism>
<protein>
    <submittedName>
        <fullName evidence="1">Uncharacterized protein</fullName>
    </submittedName>
</protein>
<gene>
    <name evidence="1" type="ORF">FRX31_019540</name>
</gene>
<name>A0A7J6W0H9_THATH</name>
<dbReference type="Proteomes" id="UP000554482">
    <property type="component" value="Unassembled WGS sequence"/>
</dbReference>
<comment type="caution">
    <text evidence="1">The sequence shown here is derived from an EMBL/GenBank/DDBJ whole genome shotgun (WGS) entry which is preliminary data.</text>
</comment>
<evidence type="ECO:0000313" key="1">
    <source>
        <dbReference type="EMBL" id="KAF5190874.1"/>
    </source>
</evidence>
<sequence length="69" mass="7410">MLSDEEIIGGDDGEVHVNENILAKNKFDEKPDEVDKGEVESAAGGRQFCMGDSLACSNAIEDTGYMQVS</sequence>
<evidence type="ECO:0000313" key="2">
    <source>
        <dbReference type="Proteomes" id="UP000554482"/>
    </source>
</evidence>